<evidence type="ECO:0000256" key="1">
    <source>
        <dbReference type="ARBA" id="ARBA00023015"/>
    </source>
</evidence>
<dbReference type="SMART" id="SM00342">
    <property type="entry name" value="HTH_ARAC"/>
    <property type="match status" value="1"/>
</dbReference>
<name>A0ABS1FX84_9FLAO</name>
<reference evidence="6" key="1">
    <citation type="submission" date="2021-01" db="EMBL/GenBank/DDBJ databases">
        <title>Genome public.</title>
        <authorList>
            <person name="Liu C."/>
            <person name="Sun Q."/>
        </authorList>
    </citation>
    <scope>NUCLEOTIDE SEQUENCE [LARGE SCALE GENOMIC DNA]</scope>
    <source>
        <strain evidence="6">YIM B02567</strain>
    </source>
</reference>
<dbReference type="EMBL" id="JAENHK010000010">
    <property type="protein sequence ID" value="MBK1897030.1"/>
    <property type="molecule type" value="Genomic_DNA"/>
</dbReference>
<evidence type="ECO:0000256" key="2">
    <source>
        <dbReference type="ARBA" id="ARBA00023125"/>
    </source>
</evidence>
<keyword evidence="3" id="KW-0804">Transcription</keyword>
<dbReference type="Proteomes" id="UP000628669">
    <property type="component" value="Unassembled WGS sequence"/>
</dbReference>
<evidence type="ECO:0000256" key="3">
    <source>
        <dbReference type="ARBA" id="ARBA00023163"/>
    </source>
</evidence>
<dbReference type="PANTHER" id="PTHR43280">
    <property type="entry name" value="ARAC-FAMILY TRANSCRIPTIONAL REGULATOR"/>
    <property type="match status" value="1"/>
</dbReference>
<dbReference type="Pfam" id="PF22200">
    <property type="entry name" value="ExsA_N"/>
    <property type="match status" value="1"/>
</dbReference>
<dbReference type="InterPro" id="IPR009057">
    <property type="entry name" value="Homeodomain-like_sf"/>
</dbReference>
<gene>
    <name evidence="5" type="ORF">JHL15_14790</name>
</gene>
<dbReference type="InterPro" id="IPR054015">
    <property type="entry name" value="ExsA-like_N"/>
</dbReference>
<dbReference type="RefSeq" id="WP_200246948.1">
    <property type="nucleotide sequence ID" value="NZ_JAENHK010000010.1"/>
</dbReference>
<evidence type="ECO:0000259" key="4">
    <source>
        <dbReference type="PROSITE" id="PS01124"/>
    </source>
</evidence>
<evidence type="ECO:0000313" key="5">
    <source>
        <dbReference type="EMBL" id="MBK1897030.1"/>
    </source>
</evidence>
<proteinExistence type="predicted"/>
<protein>
    <submittedName>
        <fullName evidence="5">Helix-turn-helix transcriptional regulator</fullName>
    </submittedName>
</protein>
<feature type="domain" description="HTH araC/xylS-type" evidence="4">
    <location>
        <begin position="185"/>
        <end position="282"/>
    </location>
</feature>
<keyword evidence="2" id="KW-0238">DNA-binding</keyword>
<organism evidence="5 6">
    <name type="scientific">Chryseobacterium paridis</name>
    <dbReference type="NCBI Taxonomy" id="2800328"/>
    <lineage>
        <taxon>Bacteria</taxon>
        <taxon>Pseudomonadati</taxon>
        <taxon>Bacteroidota</taxon>
        <taxon>Flavobacteriia</taxon>
        <taxon>Flavobacteriales</taxon>
        <taxon>Weeksellaceae</taxon>
        <taxon>Chryseobacterium group</taxon>
        <taxon>Chryseobacterium</taxon>
    </lineage>
</organism>
<keyword evidence="1" id="KW-0805">Transcription regulation</keyword>
<dbReference type="SUPFAM" id="SSF46689">
    <property type="entry name" value="Homeodomain-like"/>
    <property type="match status" value="2"/>
</dbReference>
<evidence type="ECO:0000313" key="6">
    <source>
        <dbReference type="Proteomes" id="UP000628669"/>
    </source>
</evidence>
<dbReference type="PANTHER" id="PTHR43280:SF2">
    <property type="entry name" value="HTH-TYPE TRANSCRIPTIONAL REGULATOR EXSA"/>
    <property type="match status" value="1"/>
</dbReference>
<dbReference type="Gene3D" id="1.10.10.60">
    <property type="entry name" value="Homeodomain-like"/>
    <property type="match status" value="2"/>
</dbReference>
<dbReference type="PROSITE" id="PS01124">
    <property type="entry name" value="HTH_ARAC_FAMILY_2"/>
    <property type="match status" value="1"/>
</dbReference>
<keyword evidence="6" id="KW-1185">Reference proteome</keyword>
<accession>A0ABS1FX84</accession>
<dbReference type="InterPro" id="IPR018060">
    <property type="entry name" value="HTH_AraC"/>
</dbReference>
<sequence>MEAIKQHVNKEPEKDALRTYSYISNEQAQRNKILLQENFINFLEKGEKVVHYANKATTITDDQFAILSSNNCLMTEKLSVDDEYRSILFFFNDDALANFFIKYYNIIKHIFISAEKVEEPFLVFEKDEFINNYIESLKLIQQKSSSISAKMLQLKFEELMLYLLEKYPRTILSFQTRKLEEYSDIEIKKAVEKNLTNNLTLDELAFLCHTSVSTFKRKFLRLYNMVPSKYFLQKKMEIATSLLLQNKNPSEVFYEVGYENHSSFSQSFKRIYGISPRQFQQQKMNVYKQLLND</sequence>
<comment type="caution">
    <text evidence="5">The sequence shown here is derived from an EMBL/GenBank/DDBJ whole genome shotgun (WGS) entry which is preliminary data.</text>
</comment>
<dbReference type="Pfam" id="PF12833">
    <property type="entry name" value="HTH_18"/>
    <property type="match status" value="1"/>
</dbReference>